<name>A0ABX3ELW9_9BACL</name>
<dbReference type="InterPro" id="IPR029044">
    <property type="entry name" value="Nucleotide-diphossugar_trans"/>
</dbReference>
<keyword evidence="2" id="KW-1185">Reference proteome</keyword>
<dbReference type="Gene3D" id="3.90.550.10">
    <property type="entry name" value="Spore Coat Polysaccharide Biosynthesis Protein SpsA, Chain A"/>
    <property type="match status" value="1"/>
</dbReference>
<dbReference type="InterPro" id="IPR050793">
    <property type="entry name" value="CMP-NeuNAc_synthase"/>
</dbReference>
<dbReference type="CDD" id="cd02513">
    <property type="entry name" value="CMP-NeuAc_Synthase"/>
    <property type="match status" value="1"/>
</dbReference>
<dbReference type="Proteomes" id="UP000186058">
    <property type="component" value="Unassembled WGS sequence"/>
</dbReference>
<reference evidence="1 2" key="1">
    <citation type="submission" date="2016-03" db="EMBL/GenBank/DDBJ databases">
        <authorList>
            <person name="Sant'Anna F.H."/>
            <person name="Ambrosini A."/>
            <person name="Souza R."/>
            <person name="Bach E."/>
            <person name="Fernandes G."/>
            <person name="Balsanelli E."/>
            <person name="Baura V.A."/>
            <person name="Souza E.M."/>
            <person name="Passaglia L."/>
        </authorList>
    </citation>
    <scope>NUCLEOTIDE SEQUENCE [LARGE SCALE GENOMIC DNA]</scope>
    <source>
        <strain evidence="1 2">P26E</strain>
    </source>
</reference>
<dbReference type="SUPFAM" id="SSF53448">
    <property type="entry name" value="Nucleotide-diphospho-sugar transferases"/>
    <property type="match status" value="1"/>
</dbReference>
<comment type="caution">
    <text evidence="1">The sequence shown here is derived from an EMBL/GenBank/DDBJ whole genome shotgun (WGS) entry which is preliminary data.</text>
</comment>
<dbReference type="PANTHER" id="PTHR21485">
    <property type="entry name" value="HAD SUPERFAMILY MEMBERS CMAS AND KDSC"/>
    <property type="match status" value="1"/>
</dbReference>
<dbReference type="InterPro" id="IPR003329">
    <property type="entry name" value="Cytidylyl_trans"/>
</dbReference>
<gene>
    <name evidence="1" type="ORF">A3844_15805</name>
</gene>
<dbReference type="Pfam" id="PF02348">
    <property type="entry name" value="CTP_transf_3"/>
    <property type="match status" value="1"/>
</dbReference>
<dbReference type="RefSeq" id="WP_074107923.1">
    <property type="nucleotide sequence ID" value="NZ_LVWI01000043.1"/>
</dbReference>
<proteinExistence type="predicted"/>
<organism evidence="1 2">
    <name type="scientific">Paenibacillus helianthi</name>
    <dbReference type="NCBI Taxonomy" id="1349432"/>
    <lineage>
        <taxon>Bacteria</taxon>
        <taxon>Bacillati</taxon>
        <taxon>Bacillota</taxon>
        <taxon>Bacilli</taxon>
        <taxon>Bacillales</taxon>
        <taxon>Paenibacillaceae</taxon>
        <taxon>Paenibacillus</taxon>
    </lineage>
</organism>
<evidence type="ECO:0000313" key="2">
    <source>
        <dbReference type="Proteomes" id="UP000186058"/>
    </source>
</evidence>
<protein>
    <submittedName>
        <fullName evidence="1">CMP-N-acetylneuraminic acid synthetase</fullName>
    </submittedName>
</protein>
<accession>A0ABX3ELW9</accession>
<sequence length="256" mass="29043">MRILFTICGRAGSKGIKNKNLKDFLGYPLVFYTASVIDLFMKQNSRIDCDIVVNSDSVDLMNLINQNLKLQIDFIDRDPALGEDYTPKIAVIQNSLKIMQDRNKQEYDMVVDLDITSPLRTVGDLQSLIDKKAEGAADVVFSVTDSRRNPYFNMVKPSTEGYVRVIESSFNARQEAPEIFDMNASLYAYSPLFLESGKGIFEGKCDVIKMMDTAVLDIDNENDFELMEVIAEYLFRSHEEMSVVRDNISVITNAEH</sequence>
<dbReference type="PANTHER" id="PTHR21485:SF6">
    <property type="entry name" value="N-ACYLNEURAMINATE CYTIDYLYLTRANSFERASE-RELATED"/>
    <property type="match status" value="1"/>
</dbReference>
<evidence type="ECO:0000313" key="1">
    <source>
        <dbReference type="EMBL" id="OKP85817.1"/>
    </source>
</evidence>
<dbReference type="EMBL" id="LVWI01000043">
    <property type="protein sequence ID" value="OKP85817.1"/>
    <property type="molecule type" value="Genomic_DNA"/>
</dbReference>